<evidence type="ECO:0000313" key="1">
    <source>
        <dbReference type="EMBL" id="PHV70334.1"/>
    </source>
</evidence>
<gene>
    <name evidence="1" type="primary">phoU</name>
    <name evidence="1" type="ORF">CS063_10605</name>
</gene>
<accession>A0AC61DAP0</accession>
<dbReference type="EMBL" id="PEDL01000011">
    <property type="protein sequence ID" value="PHV70334.1"/>
    <property type="molecule type" value="Genomic_DNA"/>
</dbReference>
<name>A0AC61DAP0_9FIRM</name>
<organism evidence="1 2">
    <name type="scientific">Sporanaerobium hydrogeniformans</name>
    <dbReference type="NCBI Taxonomy" id="3072179"/>
    <lineage>
        <taxon>Bacteria</taxon>
        <taxon>Bacillati</taxon>
        <taxon>Bacillota</taxon>
        <taxon>Clostridia</taxon>
        <taxon>Lachnospirales</taxon>
        <taxon>Lachnospiraceae</taxon>
        <taxon>Sporanaerobium</taxon>
    </lineage>
</organism>
<dbReference type="Proteomes" id="UP000224460">
    <property type="component" value="Unassembled WGS sequence"/>
</dbReference>
<keyword evidence="2" id="KW-1185">Reference proteome</keyword>
<reference evidence="1" key="1">
    <citation type="submission" date="2017-10" db="EMBL/GenBank/DDBJ databases">
        <title>Genome sequence of cellulolytic Lachnospiraceae bacterium XHS1971 isolated from hotspring sediment.</title>
        <authorList>
            <person name="Vasudevan G."/>
            <person name="Joshi A.J."/>
            <person name="Hivarkar S."/>
            <person name="Lanjekar V.B."/>
            <person name="Dhakephalkar P.K."/>
            <person name="Dagar S."/>
        </authorList>
    </citation>
    <scope>NUCLEOTIDE SEQUENCE</scope>
    <source>
        <strain evidence="1">XHS1971</strain>
    </source>
</reference>
<sequence>MLRKQYEKNLKELNQNIVKMGQITERLIDQTIKAITQNNQELAKKTIAEDDIIDAMQLEIEKECALLIALQQPVAGDLRFIISTIKMITDIERIADQCSDICQYILKMEEGSWKQQVSYQRHIEKMALSTKKMLEQTLTSYVTGDQDLVKEVLKSDDEIDENFKKIWKEIKAEMQARPEFIETGMQYIMIIKYLERIADHITNIAEWILYSNTGQYLIHYTSQQLT</sequence>
<proteinExistence type="predicted"/>
<evidence type="ECO:0000313" key="2">
    <source>
        <dbReference type="Proteomes" id="UP000224460"/>
    </source>
</evidence>
<protein>
    <submittedName>
        <fullName evidence="1">Phosphate transport system regulatory protein PhoU</fullName>
    </submittedName>
</protein>
<comment type="caution">
    <text evidence="1">The sequence shown here is derived from an EMBL/GenBank/DDBJ whole genome shotgun (WGS) entry which is preliminary data.</text>
</comment>